<organism evidence="2 3">
    <name type="scientific">Paraliobacillus quinghaiensis</name>
    <dbReference type="NCBI Taxonomy" id="470815"/>
    <lineage>
        <taxon>Bacteria</taxon>
        <taxon>Bacillati</taxon>
        <taxon>Bacillota</taxon>
        <taxon>Bacilli</taxon>
        <taxon>Bacillales</taxon>
        <taxon>Bacillaceae</taxon>
        <taxon>Paraliobacillus</taxon>
    </lineage>
</organism>
<accession>A0A917TTF2</accession>
<feature type="transmembrane region" description="Helical" evidence="1">
    <location>
        <begin position="77"/>
        <end position="96"/>
    </location>
</feature>
<dbReference type="NCBIfam" id="TIGR02893">
    <property type="entry name" value="spore_yabQ"/>
    <property type="match status" value="1"/>
</dbReference>
<proteinExistence type="predicted"/>
<dbReference type="Proteomes" id="UP000618460">
    <property type="component" value="Unassembled WGS sequence"/>
</dbReference>
<reference evidence="2" key="2">
    <citation type="submission" date="2020-09" db="EMBL/GenBank/DDBJ databases">
        <authorList>
            <person name="Sun Q."/>
            <person name="Zhou Y."/>
        </authorList>
    </citation>
    <scope>NUCLEOTIDE SEQUENCE</scope>
    <source>
        <strain evidence="2">CGMCC 1.6333</strain>
    </source>
</reference>
<feature type="transmembrane region" description="Helical" evidence="1">
    <location>
        <begin position="128"/>
        <end position="145"/>
    </location>
</feature>
<sequence>MALETFRRFEDYWKKNIIFNYMMEISFWLLQTLILFYLLFVVNNGEVRFYIFLAVLCGFAAYQSLFASYYCRLLERIITSFLALYHFVYQIIDTIIFTPLKWLIQLLFAIFLLIIRLIYWLFWMILRIIYIPISIIVNIFSHFIPKNAKNYLHSLAGIYSKIENSIVTRWKNYWDKGGS</sequence>
<feature type="transmembrane region" description="Helical" evidence="1">
    <location>
        <begin position="21"/>
        <end position="43"/>
    </location>
</feature>
<name>A0A917TTF2_9BACI</name>
<protein>
    <submittedName>
        <fullName evidence="2">Spore cortex biosynthesis protein YabQ</fullName>
    </submittedName>
</protein>
<keyword evidence="3" id="KW-1185">Reference proteome</keyword>
<feature type="transmembrane region" description="Helical" evidence="1">
    <location>
        <begin position="102"/>
        <end position="121"/>
    </location>
</feature>
<gene>
    <name evidence="2" type="ORF">GCM10011351_23430</name>
</gene>
<reference evidence="2" key="1">
    <citation type="journal article" date="2014" name="Int. J. Syst. Evol. Microbiol.">
        <title>Complete genome sequence of Corynebacterium casei LMG S-19264T (=DSM 44701T), isolated from a smear-ripened cheese.</title>
        <authorList>
            <consortium name="US DOE Joint Genome Institute (JGI-PGF)"/>
            <person name="Walter F."/>
            <person name="Albersmeier A."/>
            <person name="Kalinowski J."/>
            <person name="Ruckert C."/>
        </authorList>
    </citation>
    <scope>NUCLEOTIDE SEQUENCE</scope>
    <source>
        <strain evidence="2">CGMCC 1.6333</strain>
    </source>
</reference>
<dbReference type="EMBL" id="BMLG01000014">
    <property type="protein sequence ID" value="GGM36624.1"/>
    <property type="molecule type" value="Genomic_DNA"/>
</dbReference>
<comment type="caution">
    <text evidence="2">The sequence shown here is derived from an EMBL/GenBank/DDBJ whole genome shotgun (WGS) entry which is preliminary data.</text>
</comment>
<keyword evidence="1" id="KW-1133">Transmembrane helix</keyword>
<evidence type="ECO:0000313" key="2">
    <source>
        <dbReference type="EMBL" id="GGM36624.1"/>
    </source>
</evidence>
<dbReference type="AlphaFoldDB" id="A0A917TTF2"/>
<feature type="transmembrane region" description="Helical" evidence="1">
    <location>
        <begin position="49"/>
        <end position="70"/>
    </location>
</feature>
<keyword evidence="1" id="KW-0812">Transmembrane</keyword>
<keyword evidence="1" id="KW-0472">Membrane</keyword>
<dbReference type="Pfam" id="PF09578">
    <property type="entry name" value="Spore_YabQ"/>
    <property type="match status" value="1"/>
</dbReference>
<evidence type="ECO:0000313" key="3">
    <source>
        <dbReference type="Proteomes" id="UP000618460"/>
    </source>
</evidence>
<dbReference type="InterPro" id="IPR019074">
    <property type="entry name" value="YabQ"/>
</dbReference>
<evidence type="ECO:0000256" key="1">
    <source>
        <dbReference type="SAM" id="Phobius"/>
    </source>
</evidence>